<dbReference type="Gene3D" id="3.40.630.30">
    <property type="match status" value="1"/>
</dbReference>
<dbReference type="InterPro" id="IPR016181">
    <property type="entry name" value="Acyl_CoA_acyltransferase"/>
</dbReference>
<gene>
    <name evidence="2" type="ORF">ACFQNF_16035</name>
</gene>
<dbReference type="PANTHER" id="PTHR43451:SF1">
    <property type="entry name" value="ACETYLTRANSFERASE"/>
    <property type="match status" value="1"/>
</dbReference>
<dbReference type="PANTHER" id="PTHR43451">
    <property type="entry name" value="ACETYLTRANSFERASE (GNAT) FAMILY PROTEIN"/>
    <property type="match status" value="1"/>
</dbReference>
<dbReference type="GO" id="GO:0016746">
    <property type="term" value="F:acyltransferase activity"/>
    <property type="evidence" value="ECO:0007669"/>
    <property type="project" value="UniProtKB-KW"/>
</dbReference>
<keyword evidence="2" id="KW-0012">Acyltransferase</keyword>
<dbReference type="EMBL" id="JBHTBQ010000033">
    <property type="protein sequence ID" value="MFC7421375.1"/>
    <property type="molecule type" value="Genomic_DNA"/>
</dbReference>
<protein>
    <submittedName>
        <fullName evidence="2">GNAT family N-acetyltransferase</fullName>
        <ecNumber evidence="2">2.3.-.-</ecNumber>
    </submittedName>
</protein>
<evidence type="ECO:0000313" key="2">
    <source>
        <dbReference type="EMBL" id="MFC7421375.1"/>
    </source>
</evidence>
<accession>A0ABW2R0S4</accession>
<keyword evidence="2" id="KW-0808">Transferase</keyword>
<sequence>MSYLHIRRYQSKDALELHDLYYTSIHQGCQNDYSAEQLAGWAPKEFNPEHWGKLLGKLSPRVVEYKGKLVAYADLQKDGFINHFFVHGDWQGKGIGKGLLRHLEDRALEMQLPDVFCFISISGQGFFISHGFVVDYTLSTEVHGQWIENALMRKHLTQPE</sequence>
<keyword evidence="3" id="KW-1185">Reference proteome</keyword>
<name>A0ABW2R0S4_9NEIS</name>
<dbReference type="Proteomes" id="UP001596473">
    <property type="component" value="Unassembled WGS sequence"/>
</dbReference>
<organism evidence="2 3">
    <name type="scientific">Iodobacter arcticus</name>
    <dbReference type="NCBI Taxonomy" id="590593"/>
    <lineage>
        <taxon>Bacteria</taxon>
        <taxon>Pseudomonadati</taxon>
        <taxon>Pseudomonadota</taxon>
        <taxon>Betaproteobacteria</taxon>
        <taxon>Neisseriales</taxon>
        <taxon>Chitinibacteraceae</taxon>
        <taxon>Iodobacter</taxon>
    </lineage>
</organism>
<dbReference type="PROSITE" id="PS51186">
    <property type="entry name" value="GNAT"/>
    <property type="match status" value="1"/>
</dbReference>
<dbReference type="InterPro" id="IPR000182">
    <property type="entry name" value="GNAT_dom"/>
</dbReference>
<evidence type="ECO:0000313" key="3">
    <source>
        <dbReference type="Proteomes" id="UP001596473"/>
    </source>
</evidence>
<dbReference type="EC" id="2.3.-.-" evidence="2"/>
<dbReference type="RefSeq" id="WP_380188932.1">
    <property type="nucleotide sequence ID" value="NZ_JBHTBQ010000033.1"/>
</dbReference>
<comment type="caution">
    <text evidence="2">The sequence shown here is derived from an EMBL/GenBank/DDBJ whole genome shotgun (WGS) entry which is preliminary data.</text>
</comment>
<dbReference type="Pfam" id="PF13673">
    <property type="entry name" value="Acetyltransf_10"/>
    <property type="match status" value="1"/>
</dbReference>
<proteinExistence type="predicted"/>
<dbReference type="CDD" id="cd04301">
    <property type="entry name" value="NAT_SF"/>
    <property type="match status" value="1"/>
</dbReference>
<feature type="domain" description="N-acetyltransferase" evidence="1">
    <location>
        <begin position="4"/>
        <end position="157"/>
    </location>
</feature>
<reference evidence="3" key="1">
    <citation type="journal article" date="2019" name="Int. J. Syst. Evol. Microbiol.">
        <title>The Global Catalogue of Microorganisms (GCM) 10K type strain sequencing project: providing services to taxonomists for standard genome sequencing and annotation.</title>
        <authorList>
            <consortium name="The Broad Institute Genomics Platform"/>
            <consortium name="The Broad Institute Genome Sequencing Center for Infectious Disease"/>
            <person name="Wu L."/>
            <person name="Ma J."/>
        </authorList>
    </citation>
    <scope>NUCLEOTIDE SEQUENCE [LARGE SCALE GENOMIC DNA]</scope>
    <source>
        <strain evidence="3">CCUG 62945</strain>
    </source>
</reference>
<dbReference type="InterPro" id="IPR052564">
    <property type="entry name" value="N-acetyltrans/Recomb-assoc"/>
</dbReference>
<evidence type="ECO:0000259" key="1">
    <source>
        <dbReference type="PROSITE" id="PS51186"/>
    </source>
</evidence>
<dbReference type="SUPFAM" id="SSF55729">
    <property type="entry name" value="Acyl-CoA N-acyltransferases (Nat)"/>
    <property type="match status" value="1"/>
</dbReference>